<sequence length="175" mass="19599">MKKIKDILIIGLLMFVVSSCGKEEEKYTIPAAPVQFFIYPNSFDNHLMGGGNIGIYLKNQQDKENYDKLVANIKEVKTYIGIRAGLPSYLGYSGLMVVNTTLSDAPYAVFDLCCPHEDMVSIRVVPTNEGTVKCPECGSIYDIFTGVRKSGVTKENLQSYRIVNDDGTRFRIFYP</sequence>
<dbReference type="InterPro" id="IPR017941">
    <property type="entry name" value="Rieske_2Fe-2S"/>
</dbReference>
<keyword evidence="3" id="KW-0408">Iron</keyword>
<protein>
    <recommendedName>
        <fullName evidence="5">Rieske domain-containing protein</fullName>
    </recommendedName>
</protein>
<dbReference type="InterPro" id="IPR036922">
    <property type="entry name" value="Rieske_2Fe-2S_sf"/>
</dbReference>
<dbReference type="SUPFAM" id="SSF50022">
    <property type="entry name" value="ISP domain"/>
    <property type="match status" value="1"/>
</dbReference>
<dbReference type="EMBL" id="FLUM01000001">
    <property type="protein sequence ID" value="SBV94029.1"/>
    <property type="molecule type" value="Genomic_DNA"/>
</dbReference>
<evidence type="ECO:0000256" key="3">
    <source>
        <dbReference type="ARBA" id="ARBA00023004"/>
    </source>
</evidence>
<dbReference type="PROSITE" id="PS51296">
    <property type="entry name" value="RIESKE"/>
    <property type="match status" value="1"/>
</dbReference>
<proteinExistence type="predicted"/>
<dbReference type="PROSITE" id="PS51257">
    <property type="entry name" value="PROKAR_LIPOPROTEIN"/>
    <property type="match status" value="1"/>
</dbReference>
<keyword evidence="1" id="KW-0001">2Fe-2S</keyword>
<reference evidence="6" key="1">
    <citation type="submission" date="2016-04" db="EMBL/GenBank/DDBJ databases">
        <authorList>
            <person name="Evans L.H."/>
            <person name="Alamgir A."/>
            <person name="Owens N."/>
            <person name="Weber N.D."/>
            <person name="Virtaneva K."/>
            <person name="Barbian K."/>
            <person name="Babar A."/>
            <person name="Rosenke K."/>
        </authorList>
    </citation>
    <scope>NUCLEOTIDE SEQUENCE</scope>
    <source>
        <strain evidence="6">86-1</strain>
    </source>
</reference>
<gene>
    <name evidence="6" type="ORF">KL86DYS1_11024</name>
</gene>
<dbReference type="Gene3D" id="2.102.10.10">
    <property type="entry name" value="Rieske [2Fe-2S] iron-sulphur domain"/>
    <property type="match status" value="1"/>
</dbReference>
<accession>A0A212J3J8</accession>
<evidence type="ECO:0000256" key="1">
    <source>
        <dbReference type="ARBA" id="ARBA00022714"/>
    </source>
</evidence>
<keyword evidence="4" id="KW-0411">Iron-sulfur</keyword>
<name>A0A212J3J8_9BACT</name>
<dbReference type="GO" id="GO:0051537">
    <property type="term" value="F:2 iron, 2 sulfur cluster binding"/>
    <property type="evidence" value="ECO:0007669"/>
    <property type="project" value="UniProtKB-KW"/>
</dbReference>
<dbReference type="AlphaFoldDB" id="A0A212J3J8"/>
<feature type="domain" description="Rieske" evidence="5">
    <location>
        <begin position="107"/>
        <end position="171"/>
    </location>
</feature>
<evidence type="ECO:0000256" key="2">
    <source>
        <dbReference type="ARBA" id="ARBA00022723"/>
    </source>
</evidence>
<evidence type="ECO:0000256" key="4">
    <source>
        <dbReference type="ARBA" id="ARBA00023014"/>
    </source>
</evidence>
<evidence type="ECO:0000259" key="5">
    <source>
        <dbReference type="PROSITE" id="PS51296"/>
    </source>
</evidence>
<dbReference type="GO" id="GO:0046872">
    <property type="term" value="F:metal ion binding"/>
    <property type="evidence" value="ECO:0007669"/>
    <property type="project" value="UniProtKB-KW"/>
</dbReference>
<evidence type="ECO:0000313" key="6">
    <source>
        <dbReference type="EMBL" id="SBV94029.1"/>
    </source>
</evidence>
<dbReference type="RefSeq" id="WP_296938902.1">
    <property type="nucleotide sequence ID" value="NZ_LT599032.1"/>
</dbReference>
<keyword evidence="2" id="KW-0479">Metal-binding</keyword>
<organism evidence="6">
    <name type="scientific">uncultured Dysgonomonas sp</name>
    <dbReference type="NCBI Taxonomy" id="206096"/>
    <lineage>
        <taxon>Bacteria</taxon>
        <taxon>Pseudomonadati</taxon>
        <taxon>Bacteroidota</taxon>
        <taxon>Bacteroidia</taxon>
        <taxon>Bacteroidales</taxon>
        <taxon>Dysgonomonadaceae</taxon>
        <taxon>Dysgonomonas</taxon>
        <taxon>environmental samples</taxon>
    </lineage>
</organism>